<dbReference type="EC" id="2.1.1.131" evidence="7"/>
<evidence type="ECO:0000256" key="5">
    <source>
        <dbReference type="ARBA" id="ARBA00022691"/>
    </source>
</evidence>
<dbReference type="GO" id="GO:0032259">
    <property type="term" value="P:methylation"/>
    <property type="evidence" value="ECO:0007669"/>
    <property type="project" value="UniProtKB-KW"/>
</dbReference>
<feature type="domain" description="Tetrapyrrole methylase" evidence="6">
    <location>
        <begin position="7"/>
        <end position="228"/>
    </location>
</feature>
<keyword evidence="3 7" id="KW-0489">Methyltransferase</keyword>
<dbReference type="SUPFAM" id="SSF53790">
    <property type="entry name" value="Tetrapyrrole methylase"/>
    <property type="match status" value="1"/>
</dbReference>
<dbReference type="InterPro" id="IPR006363">
    <property type="entry name" value="Cbl_synth_CobJ/CibH_dom"/>
</dbReference>
<dbReference type="EMBL" id="JAJNCT010000034">
    <property type="protein sequence ID" value="MCD2167790.1"/>
    <property type="molecule type" value="Genomic_DNA"/>
</dbReference>
<evidence type="ECO:0000256" key="3">
    <source>
        <dbReference type="ARBA" id="ARBA00022603"/>
    </source>
</evidence>
<evidence type="ECO:0000313" key="8">
    <source>
        <dbReference type="Proteomes" id="UP001199260"/>
    </source>
</evidence>
<evidence type="ECO:0000256" key="2">
    <source>
        <dbReference type="ARBA" id="ARBA00022573"/>
    </source>
</evidence>
<comment type="pathway">
    <text evidence="1">Cofactor biosynthesis; adenosylcobalamin biosynthesis.</text>
</comment>
<dbReference type="Gene3D" id="3.30.950.10">
    <property type="entry name" value="Methyltransferase, Cobalt-precorrin-4 Transmethylase, Domain 2"/>
    <property type="match status" value="1"/>
</dbReference>
<dbReference type="Proteomes" id="UP001199260">
    <property type="component" value="Unassembled WGS sequence"/>
</dbReference>
<evidence type="ECO:0000256" key="4">
    <source>
        <dbReference type="ARBA" id="ARBA00022679"/>
    </source>
</evidence>
<evidence type="ECO:0000256" key="1">
    <source>
        <dbReference type="ARBA" id="ARBA00004953"/>
    </source>
</evidence>
<evidence type="ECO:0000259" key="6">
    <source>
        <dbReference type="Pfam" id="PF00590"/>
    </source>
</evidence>
<comment type="caution">
    <text evidence="7">The sequence shown here is derived from an EMBL/GenBank/DDBJ whole genome shotgun (WGS) entry which is preliminary data.</text>
</comment>
<dbReference type="GO" id="GO:0009236">
    <property type="term" value="P:cobalamin biosynthetic process"/>
    <property type="evidence" value="ECO:0007669"/>
    <property type="project" value="UniProtKB-KW"/>
</dbReference>
<gene>
    <name evidence="7" type="primary">cobJ</name>
    <name evidence="7" type="ORF">LPW39_21955</name>
</gene>
<keyword evidence="5" id="KW-0949">S-adenosyl-L-methionine</keyword>
<dbReference type="CDD" id="cd11646">
    <property type="entry name" value="Precorrin_3B_C17_MT"/>
    <property type="match status" value="1"/>
</dbReference>
<accession>A0AAW4Y2W3</accession>
<dbReference type="RefSeq" id="WP_230780450.1">
    <property type="nucleotide sequence ID" value="NZ_JAJNCT010000034.1"/>
</dbReference>
<dbReference type="InterPro" id="IPR051810">
    <property type="entry name" value="Precorrin_MeTrfase"/>
</dbReference>
<dbReference type="InterPro" id="IPR014777">
    <property type="entry name" value="4pyrrole_Mease_sub1"/>
</dbReference>
<dbReference type="Pfam" id="PF00590">
    <property type="entry name" value="TP_methylase"/>
    <property type="match status" value="1"/>
</dbReference>
<protein>
    <submittedName>
        <fullName evidence="7">Precorrin-3B C(17)-methyltransferase</fullName>
        <ecNumber evidence="7">2.1.1.131</ecNumber>
    </submittedName>
</protein>
<proteinExistence type="predicted"/>
<name>A0AAW4Y2W3_9BURK</name>
<dbReference type="NCBIfam" id="TIGR01466">
    <property type="entry name" value="cobJ_cbiH"/>
    <property type="match status" value="1"/>
</dbReference>
<organism evidence="7 8">
    <name type="scientific">Comamonas koreensis</name>
    <dbReference type="NCBI Taxonomy" id="160825"/>
    <lineage>
        <taxon>Bacteria</taxon>
        <taxon>Pseudomonadati</taxon>
        <taxon>Pseudomonadota</taxon>
        <taxon>Betaproteobacteria</taxon>
        <taxon>Burkholderiales</taxon>
        <taxon>Comamonadaceae</taxon>
        <taxon>Comamonas</taxon>
    </lineage>
</organism>
<dbReference type="Gene3D" id="3.40.1010.10">
    <property type="entry name" value="Cobalt-precorrin-4 Transmethylase, Domain 1"/>
    <property type="match status" value="1"/>
</dbReference>
<dbReference type="InterPro" id="IPR014776">
    <property type="entry name" value="4pyrrole_Mease_sub2"/>
</dbReference>
<keyword evidence="8" id="KW-1185">Reference proteome</keyword>
<keyword evidence="2" id="KW-0169">Cobalamin biosynthesis</keyword>
<dbReference type="GO" id="GO:0030789">
    <property type="term" value="F:precorrin-3B C17-methyltransferase activity"/>
    <property type="evidence" value="ECO:0007669"/>
    <property type="project" value="UniProtKB-EC"/>
</dbReference>
<dbReference type="AlphaFoldDB" id="A0AAW4Y2W3"/>
<sequence>MVSNGQLTIAGLGPGDLDQITPAVLQALRAADAVVGYFPYVARAQALLAQSAPAGSRQPQWLASDNRVELERAQQALELAAQGQKVVVVSSGDPGVFAMASAVFEALERAQGAQAERWLALDVQVLPGVTAMLAAAARAGAPLGHDFCCINLSDNLKPWPVIARRVELAAEADFAMAFYNPRSHSRPEGFNRLLALLRAHCEPERLLVFARAVSTPEESLQVCSLAEAQPEMADMRTVVLVGNRLTRRVGRYTYTPRYYGAVDGKAP</sequence>
<keyword evidence="4 7" id="KW-0808">Transferase</keyword>
<dbReference type="InterPro" id="IPR000878">
    <property type="entry name" value="4pyrrol_Mease"/>
</dbReference>
<dbReference type="InterPro" id="IPR035996">
    <property type="entry name" value="4pyrrol_Methylase_sf"/>
</dbReference>
<evidence type="ECO:0000313" key="7">
    <source>
        <dbReference type="EMBL" id="MCD2167790.1"/>
    </source>
</evidence>
<dbReference type="PANTHER" id="PTHR47036:SF1">
    <property type="entry name" value="COBALT-FACTOR III C(17)-METHYLTRANSFERASE-RELATED"/>
    <property type="match status" value="1"/>
</dbReference>
<dbReference type="PANTHER" id="PTHR47036">
    <property type="entry name" value="COBALT-FACTOR III C(17)-METHYLTRANSFERASE-RELATED"/>
    <property type="match status" value="1"/>
</dbReference>
<reference evidence="7 8" key="1">
    <citation type="submission" date="2021-11" db="EMBL/GenBank/DDBJ databases">
        <title>Genome sequence.</title>
        <authorList>
            <person name="Sun Q."/>
        </authorList>
    </citation>
    <scope>NUCLEOTIDE SEQUENCE [LARGE SCALE GENOMIC DNA]</scope>
    <source>
        <strain evidence="7 8">KCTC 12005</strain>
    </source>
</reference>